<evidence type="ECO:0000256" key="6">
    <source>
        <dbReference type="ARBA" id="ARBA00022692"/>
    </source>
</evidence>
<dbReference type="GO" id="GO:0000156">
    <property type="term" value="F:phosphorelay response regulator activity"/>
    <property type="evidence" value="ECO:0007669"/>
    <property type="project" value="TreeGrafter"/>
</dbReference>
<feature type="domain" description="PAC" evidence="17">
    <location>
        <begin position="530"/>
        <end position="591"/>
    </location>
</feature>
<dbReference type="InterPro" id="IPR003594">
    <property type="entry name" value="HATPase_dom"/>
</dbReference>
<evidence type="ECO:0000256" key="7">
    <source>
        <dbReference type="ARBA" id="ARBA00022741"/>
    </source>
</evidence>
<evidence type="ECO:0000313" key="18">
    <source>
        <dbReference type="EMBL" id="QPC82549.1"/>
    </source>
</evidence>
<proteinExistence type="predicted"/>
<dbReference type="GO" id="GO:0007234">
    <property type="term" value="P:osmosensory signaling via phosphorelay pathway"/>
    <property type="evidence" value="ECO:0007669"/>
    <property type="project" value="TreeGrafter"/>
</dbReference>
<dbReference type="InterPro" id="IPR036890">
    <property type="entry name" value="HATPase_C_sf"/>
</dbReference>
<dbReference type="EMBL" id="CP062983">
    <property type="protein sequence ID" value="QPC82549.1"/>
    <property type="molecule type" value="Genomic_DNA"/>
</dbReference>
<keyword evidence="19" id="KW-1185">Reference proteome</keyword>
<evidence type="ECO:0000256" key="1">
    <source>
        <dbReference type="ARBA" id="ARBA00000085"/>
    </source>
</evidence>
<dbReference type="PROSITE" id="PS50113">
    <property type="entry name" value="PAC"/>
    <property type="match status" value="2"/>
</dbReference>
<keyword evidence="8" id="KW-0418">Kinase</keyword>
<feature type="domain" description="Histidine kinase" evidence="15">
    <location>
        <begin position="797"/>
        <end position="1015"/>
    </location>
</feature>
<evidence type="ECO:0000256" key="14">
    <source>
        <dbReference type="SAM" id="Phobius"/>
    </source>
</evidence>
<gene>
    <name evidence="18" type="ORF">G4Y79_23150</name>
</gene>
<dbReference type="Gene3D" id="3.30.565.10">
    <property type="entry name" value="Histidine kinase-like ATPase, C-terminal domain"/>
    <property type="match status" value="1"/>
</dbReference>
<dbReference type="Gene3D" id="3.30.450.40">
    <property type="match status" value="1"/>
</dbReference>
<evidence type="ECO:0000259" key="16">
    <source>
        <dbReference type="PROSITE" id="PS50112"/>
    </source>
</evidence>
<dbReference type="Pfam" id="PF02518">
    <property type="entry name" value="HATPase_c"/>
    <property type="match status" value="1"/>
</dbReference>
<dbReference type="Pfam" id="PF08448">
    <property type="entry name" value="PAS_4"/>
    <property type="match status" value="3"/>
</dbReference>
<feature type="domain" description="PAS" evidence="16">
    <location>
        <begin position="469"/>
        <end position="540"/>
    </location>
</feature>
<dbReference type="RefSeq" id="WP_195170618.1">
    <property type="nucleotide sequence ID" value="NZ_CP062983.1"/>
</dbReference>
<dbReference type="InterPro" id="IPR003661">
    <property type="entry name" value="HisK_dim/P_dom"/>
</dbReference>
<dbReference type="SMART" id="SM00388">
    <property type="entry name" value="HisKA"/>
    <property type="match status" value="1"/>
</dbReference>
<dbReference type="InterPro" id="IPR001610">
    <property type="entry name" value="PAC"/>
</dbReference>
<dbReference type="GO" id="GO:0005524">
    <property type="term" value="F:ATP binding"/>
    <property type="evidence" value="ECO:0007669"/>
    <property type="project" value="UniProtKB-KW"/>
</dbReference>
<evidence type="ECO:0000256" key="2">
    <source>
        <dbReference type="ARBA" id="ARBA00004141"/>
    </source>
</evidence>
<dbReference type="GO" id="GO:0000155">
    <property type="term" value="F:phosphorelay sensor kinase activity"/>
    <property type="evidence" value="ECO:0007669"/>
    <property type="project" value="InterPro"/>
</dbReference>
<keyword evidence="12 14" id="KW-0472">Membrane</keyword>
<dbReference type="PANTHER" id="PTHR42878:SF7">
    <property type="entry name" value="SENSOR HISTIDINE KINASE GLRK"/>
    <property type="match status" value="1"/>
</dbReference>
<dbReference type="SUPFAM" id="SSF47384">
    <property type="entry name" value="Homodimeric domain of signal transducing histidine kinase"/>
    <property type="match status" value="1"/>
</dbReference>
<feature type="transmembrane region" description="Helical" evidence="14">
    <location>
        <begin position="72"/>
        <end position="90"/>
    </location>
</feature>
<evidence type="ECO:0000256" key="4">
    <source>
        <dbReference type="ARBA" id="ARBA00022553"/>
    </source>
</evidence>
<evidence type="ECO:0000256" key="5">
    <source>
        <dbReference type="ARBA" id="ARBA00022679"/>
    </source>
</evidence>
<reference evidence="18 19" key="1">
    <citation type="submission" date="2020-02" db="EMBL/GenBank/DDBJ databases">
        <authorList>
            <person name="Zheng R.K."/>
            <person name="Sun C.M."/>
        </authorList>
    </citation>
    <scope>NUCLEOTIDE SEQUENCE [LARGE SCALE GENOMIC DNA]</scope>
    <source>
        <strain evidence="19">rifampicinis</strain>
    </source>
</reference>
<evidence type="ECO:0000259" key="17">
    <source>
        <dbReference type="PROSITE" id="PS50113"/>
    </source>
</evidence>
<keyword evidence="9" id="KW-0067">ATP-binding</keyword>
<dbReference type="InterPro" id="IPR005467">
    <property type="entry name" value="His_kinase_dom"/>
</dbReference>
<dbReference type="NCBIfam" id="TIGR00229">
    <property type="entry name" value="sensory_box"/>
    <property type="match status" value="2"/>
</dbReference>
<dbReference type="Pfam" id="PF13185">
    <property type="entry name" value="GAF_2"/>
    <property type="match status" value="1"/>
</dbReference>
<feature type="transmembrane region" description="Helical" evidence="14">
    <location>
        <begin position="176"/>
        <end position="194"/>
    </location>
</feature>
<dbReference type="Proteomes" id="UP000594468">
    <property type="component" value="Chromosome"/>
</dbReference>
<keyword evidence="7" id="KW-0547">Nucleotide-binding</keyword>
<dbReference type="InterPro" id="IPR004358">
    <property type="entry name" value="Sig_transdc_His_kin-like_C"/>
</dbReference>
<dbReference type="SUPFAM" id="SSF55781">
    <property type="entry name" value="GAF domain-like"/>
    <property type="match status" value="1"/>
</dbReference>
<dbReference type="SMART" id="SM00065">
    <property type="entry name" value="GAF"/>
    <property type="match status" value="1"/>
</dbReference>
<comment type="subcellular location">
    <subcellularLocation>
        <location evidence="2">Membrane</location>
        <topology evidence="2">Multi-pass membrane protein</topology>
    </subcellularLocation>
</comment>
<evidence type="ECO:0000256" key="10">
    <source>
        <dbReference type="ARBA" id="ARBA00022989"/>
    </source>
</evidence>
<feature type="region of interest" description="Disordered" evidence="13">
    <location>
        <begin position="1026"/>
        <end position="1061"/>
    </location>
</feature>
<dbReference type="EC" id="2.7.13.3" evidence="3"/>
<dbReference type="GO" id="GO:0030295">
    <property type="term" value="F:protein kinase activator activity"/>
    <property type="evidence" value="ECO:0007669"/>
    <property type="project" value="TreeGrafter"/>
</dbReference>
<organism evidence="18 19">
    <name type="scientific">Phototrophicus methaneseepsis</name>
    <dbReference type="NCBI Taxonomy" id="2710758"/>
    <lineage>
        <taxon>Bacteria</taxon>
        <taxon>Bacillati</taxon>
        <taxon>Chloroflexota</taxon>
        <taxon>Candidatus Thermofontia</taxon>
        <taxon>Phototrophicales</taxon>
        <taxon>Phototrophicaceae</taxon>
        <taxon>Phototrophicus</taxon>
    </lineage>
</organism>
<dbReference type="InterPro" id="IPR000014">
    <property type="entry name" value="PAS"/>
</dbReference>
<dbReference type="SUPFAM" id="SSF55874">
    <property type="entry name" value="ATPase domain of HSP90 chaperone/DNA topoisomerase II/histidine kinase"/>
    <property type="match status" value="1"/>
</dbReference>
<dbReference type="PANTHER" id="PTHR42878">
    <property type="entry name" value="TWO-COMPONENT HISTIDINE KINASE"/>
    <property type="match status" value="1"/>
</dbReference>
<dbReference type="FunFam" id="3.30.565.10:FF:000006">
    <property type="entry name" value="Sensor histidine kinase WalK"/>
    <property type="match status" value="1"/>
</dbReference>
<evidence type="ECO:0000256" key="13">
    <source>
        <dbReference type="SAM" id="MobiDB-lite"/>
    </source>
</evidence>
<feature type="transmembrane region" description="Helical" evidence="14">
    <location>
        <begin position="97"/>
        <end position="115"/>
    </location>
</feature>
<dbReference type="KEGG" id="pmet:G4Y79_23150"/>
<dbReference type="SUPFAM" id="SSF55785">
    <property type="entry name" value="PYP-like sensor domain (PAS domain)"/>
    <property type="match status" value="3"/>
</dbReference>
<dbReference type="SMART" id="SM00091">
    <property type="entry name" value="PAS"/>
    <property type="match status" value="3"/>
</dbReference>
<evidence type="ECO:0000256" key="11">
    <source>
        <dbReference type="ARBA" id="ARBA00023012"/>
    </source>
</evidence>
<dbReference type="GO" id="GO:0016020">
    <property type="term" value="C:membrane"/>
    <property type="evidence" value="ECO:0007669"/>
    <property type="project" value="UniProtKB-SubCell"/>
</dbReference>
<keyword evidence="6 14" id="KW-0812">Transmembrane</keyword>
<feature type="transmembrane region" description="Helical" evidence="14">
    <location>
        <begin position="33"/>
        <end position="52"/>
    </location>
</feature>
<dbReference type="Pfam" id="PF00512">
    <property type="entry name" value="HisKA"/>
    <property type="match status" value="1"/>
</dbReference>
<feature type="transmembrane region" description="Helical" evidence="14">
    <location>
        <begin position="6"/>
        <end position="26"/>
    </location>
</feature>
<dbReference type="InterPro" id="IPR036097">
    <property type="entry name" value="HisK_dim/P_sf"/>
</dbReference>
<dbReference type="CDD" id="cd00082">
    <property type="entry name" value="HisKA"/>
    <property type="match status" value="1"/>
</dbReference>
<feature type="domain" description="PAC" evidence="17">
    <location>
        <begin position="416"/>
        <end position="468"/>
    </location>
</feature>
<dbReference type="InterPro" id="IPR029016">
    <property type="entry name" value="GAF-like_dom_sf"/>
</dbReference>
<accession>A0A7S8E965</accession>
<feature type="compositionally biased region" description="Polar residues" evidence="13">
    <location>
        <begin position="1026"/>
        <end position="1051"/>
    </location>
</feature>
<dbReference type="AlphaFoldDB" id="A0A7S8E965"/>
<evidence type="ECO:0000256" key="9">
    <source>
        <dbReference type="ARBA" id="ARBA00022840"/>
    </source>
</evidence>
<name>A0A7S8E965_9CHLR</name>
<dbReference type="PROSITE" id="PS50112">
    <property type="entry name" value="PAS"/>
    <property type="match status" value="2"/>
</dbReference>
<evidence type="ECO:0000256" key="3">
    <source>
        <dbReference type="ARBA" id="ARBA00012438"/>
    </source>
</evidence>
<keyword evidence="5" id="KW-0808">Transferase</keyword>
<dbReference type="PROSITE" id="PS50109">
    <property type="entry name" value="HIS_KIN"/>
    <property type="match status" value="1"/>
</dbReference>
<dbReference type="Gene3D" id="1.10.287.130">
    <property type="match status" value="1"/>
</dbReference>
<evidence type="ECO:0000313" key="19">
    <source>
        <dbReference type="Proteomes" id="UP000594468"/>
    </source>
</evidence>
<dbReference type="Pfam" id="PF16927">
    <property type="entry name" value="HisKA_7TM"/>
    <property type="match status" value="1"/>
</dbReference>
<keyword evidence="11" id="KW-0902">Two-component regulatory system</keyword>
<dbReference type="PRINTS" id="PR00344">
    <property type="entry name" value="BCTRLSENSOR"/>
</dbReference>
<dbReference type="InterPro" id="IPR035965">
    <property type="entry name" value="PAS-like_dom_sf"/>
</dbReference>
<feature type="domain" description="PAS" evidence="16">
    <location>
        <begin position="343"/>
        <end position="413"/>
    </location>
</feature>
<dbReference type="Gene3D" id="3.30.450.20">
    <property type="entry name" value="PAS domain"/>
    <property type="match status" value="3"/>
</dbReference>
<dbReference type="InterPro" id="IPR031621">
    <property type="entry name" value="HisKA_7TM"/>
</dbReference>
<dbReference type="InterPro" id="IPR003018">
    <property type="entry name" value="GAF"/>
</dbReference>
<protein>
    <recommendedName>
        <fullName evidence="3">histidine kinase</fullName>
        <ecNumber evidence="3">2.7.13.3</ecNumber>
    </recommendedName>
</protein>
<evidence type="ECO:0000256" key="8">
    <source>
        <dbReference type="ARBA" id="ARBA00022777"/>
    </source>
</evidence>
<comment type="catalytic activity">
    <reaction evidence="1">
        <text>ATP + protein L-histidine = ADP + protein N-phospho-L-histidine.</text>
        <dbReference type="EC" id="2.7.13.3"/>
    </reaction>
</comment>
<sequence>MTGQTLLISINILAGVIAIGLAAFARYQRKNKITLTFGILMVCVAGWAFLYASVHIPQDIAVALAMHKLKHIFAIATPVAWVFFVIQYTGAFRLHPLLKGLLVIGACVALALALSNEQHELLYSHSRMVEIMGIRELVDDIQPLGLLIWLTQQGLLLFGIYLLFQSAMRVVGTSRTQARVILLIGMLIFLSGVLEYGDTIFQNINFTPIALTLSGGLIASYLLGMRPISPIAYDSVIDNLPDAMAVLNEHQLIVTVNPSFLLMFDQQEANLLGQPLRDVVPLLGGLMDRISDVTRVTDTLSVHERSIEAACSPIHHDTLIQGYAVLCRDVTLERGVQDSLIDSERRYRALFDHSNDAIFIFDLKGAILLANQPASALLRAPLSQMLNHPLTDFIKASDVTDLQHQMRRLLSGKASPILEQTIVTADKQEIPVEMSVTLVKDASGAPLNFQMVVRDIRERRRAQTAIAHDRYLLRTLFDSIPDSIMTVDRDGTYTLVNDAHLKRLGLASAEAFIGKTAYDFYDEELAHTLREESLAVIESGIGYSSEELRGHGEWYLVTRIPLHDGDGTVTGLMIVERNIGESKAIQNELQRSLEQLMILRQVDEEVAHSLNIESVSIIALDAALRLSRANAGYIAMAEETASDPASDLPLTNEAPSSDEQVLRVRHIIGGYKRFKVGDALPIDGITGRVIRKQRGQLVTDVRFDKDFISDVPDTVSVMALPIMVQTRLLGVMQLVCKQPDIFTEDSFQFIGLLAYRIAIALDNAKLYEITRHQLEKVQSLNRNLTDLEQIKTDMIRIASHDLKNPLGIIDGYLNMLNMDNEQFDPIYLEYFDAMHRAVYRMNKILSDILSLERVQQRASRTYTTLVELHLLAEKAMEEFSNSMTSHAMHVSNSITDENAIVLGDESQLYEAISNLVSNAIKYTPDGGDIYVRLYEDDNRWIFEVEDTGYGIPEERQQRLFEPFYRAKAQGTEKIDGTGLGLHLVKNIIERHDGEMFFHSTYQKGSLFGFRLPKAELTDVEQLEANYNEQNGTAESEQTNPQPTSNSTQNGTIAGPPNFFED</sequence>
<keyword evidence="10 14" id="KW-1133">Transmembrane helix</keyword>
<dbReference type="InterPro" id="IPR050351">
    <property type="entry name" value="BphY/WalK/GraS-like"/>
</dbReference>
<dbReference type="CDD" id="cd00130">
    <property type="entry name" value="PAS"/>
    <property type="match status" value="3"/>
</dbReference>
<evidence type="ECO:0000256" key="12">
    <source>
        <dbReference type="ARBA" id="ARBA00023136"/>
    </source>
</evidence>
<feature type="transmembrane region" description="Helical" evidence="14">
    <location>
        <begin position="146"/>
        <end position="164"/>
    </location>
</feature>
<dbReference type="InterPro" id="IPR013656">
    <property type="entry name" value="PAS_4"/>
</dbReference>
<dbReference type="InterPro" id="IPR000700">
    <property type="entry name" value="PAS-assoc_C"/>
</dbReference>
<keyword evidence="4" id="KW-0597">Phosphoprotein</keyword>
<dbReference type="SMART" id="SM00387">
    <property type="entry name" value="HATPase_c"/>
    <property type="match status" value="1"/>
</dbReference>
<dbReference type="SMART" id="SM00086">
    <property type="entry name" value="PAC"/>
    <property type="match status" value="1"/>
</dbReference>
<evidence type="ECO:0000259" key="15">
    <source>
        <dbReference type="PROSITE" id="PS50109"/>
    </source>
</evidence>